<dbReference type="Proteomes" id="UP001604277">
    <property type="component" value="Unassembled WGS sequence"/>
</dbReference>
<dbReference type="Pfam" id="PF00560">
    <property type="entry name" value="LRR_1"/>
    <property type="match status" value="5"/>
</dbReference>
<dbReference type="SUPFAM" id="SSF52058">
    <property type="entry name" value="L domain-like"/>
    <property type="match status" value="1"/>
</dbReference>
<dbReference type="AlphaFoldDB" id="A0ABD1QBR3"/>
<comment type="caution">
    <text evidence="3">The sequence shown here is derived from an EMBL/GenBank/DDBJ whole genome shotgun (WGS) entry which is preliminary data.</text>
</comment>
<evidence type="ECO:0000313" key="4">
    <source>
        <dbReference type="Proteomes" id="UP001604277"/>
    </source>
</evidence>
<dbReference type="EMBL" id="JBFOLJ010000015">
    <property type="protein sequence ID" value="KAL2473581.1"/>
    <property type="molecule type" value="Genomic_DNA"/>
</dbReference>
<evidence type="ECO:0000256" key="1">
    <source>
        <dbReference type="ARBA" id="ARBA00022614"/>
    </source>
</evidence>
<dbReference type="InterPro" id="IPR050994">
    <property type="entry name" value="At_inactive_RLKs"/>
</dbReference>
<dbReference type="InterPro" id="IPR001611">
    <property type="entry name" value="Leu-rich_rpt"/>
</dbReference>
<keyword evidence="2" id="KW-0677">Repeat</keyword>
<evidence type="ECO:0000256" key="2">
    <source>
        <dbReference type="ARBA" id="ARBA00022737"/>
    </source>
</evidence>
<dbReference type="PANTHER" id="PTHR48010">
    <property type="entry name" value="OS05G0588300 PROTEIN"/>
    <property type="match status" value="1"/>
</dbReference>
<dbReference type="PANTHER" id="PTHR48010:SF58">
    <property type="entry name" value="RECEPTOR PROTEIN KINASE-LIKE PROTEIN ZAR1"/>
    <property type="match status" value="1"/>
</dbReference>
<dbReference type="PROSITE" id="PS51450">
    <property type="entry name" value="LRR"/>
    <property type="match status" value="2"/>
</dbReference>
<keyword evidence="4" id="KW-1185">Reference proteome</keyword>
<gene>
    <name evidence="3" type="ORF">Fot_49317</name>
</gene>
<evidence type="ECO:0000313" key="3">
    <source>
        <dbReference type="EMBL" id="KAL2473581.1"/>
    </source>
</evidence>
<keyword evidence="1" id="KW-0433">Leucine-rich repeat</keyword>
<sequence>MDEWNASTLSAPYDWRGIVCFQGKVRELRLPCLQLSGRLMDELAKLRQLRKLSLHSNSLNGLTNIQVLNLTHNNLSGVISSQVSVSLWVLDLSCNSFSGEIPTNFKVTYQLQLINLSFNDFSSAIPTTIGALQQLQYLWHDSNKLYGTTLSAIANCSALVHFNASDNKLSGVFPATLGSLKSLQVISLPHNQLSEMKNLTALFLGGNSFTSPVLVSLGDLYQLELLDLSDNKLTENLTTEFMRLTNLTNNRFSGEVLLNVGGGVGGVR</sequence>
<protein>
    <submittedName>
        <fullName evidence="3">Leucine-rich receptor-like protein kinase family protein</fullName>
    </submittedName>
</protein>
<dbReference type="InterPro" id="IPR032675">
    <property type="entry name" value="LRR_dom_sf"/>
</dbReference>
<organism evidence="3 4">
    <name type="scientific">Forsythia ovata</name>
    <dbReference type="NCBI Taxonomy" id="205694"/>
    <lineage>
        <taxon>Eukaryota</taxon>
        <taxon>Viridiplantae</taxon>
        <taxon>Streptophyta</taxon>
        <taxon>Embryophyta</taxon>
        <taxon>Tracheophyta</taxon>
        <taxon>Spermatophyta</taxon>
        <taxon>Magnoliopsida</taxon>
        <taxon>eudicotyledons</taxon>
        <taxon>Gunneridae</taxon>
        <taxon>Pentapetalae</taxon>
        <taxon>asterids</taxon>
        <taxon>lamiids</taxon>
        <taxon>Lamiales</taxon>
        <taxon>Oleaceae</taxon>
        <taxon>Forsythieae</taxon>
        <taxon>Forsythia</taxon>
    </lineage>
</organism>
<accession>A0ABD1QBR3</accession>
<dbReference type="Gene3D" id="3.80.10.10">
    <property type="entry name" value="Ribonuclease Inhibitor"/>
    <property type="match status" value="3"/>
</dbReference>
<dbReference type="FunFam" id="3.80.10.10:FF:000383">
    <property type="entry name" value="Leucine-rich repeat receptor protein kinase EMS1"/>
    <property type="match status" value="1"/>
</dbReference>
<proteinExistence type="predicted"/>
<name>A0ABD1QBR3_9LAMI</name>
<reference evidence="4" key="1">
    <citation type="submission" date="2024-07" db="EMBL/GenBank/DDBJ databases">
        <title>Two chromosome-level genome assemblies of Korean endemic species Abeliophyllum distichum and Forsythia ovata (Oleaceae).</title>
        <authorList>
            <person name="Jang H."/>
        </authorList>
    </citation>
    <scope>NUCLEOTIDE SEQUENCE [LARGE SCALE GENOMIC DNA]</scope>
</reference>
<dbReference type="PRINTS" id="PR00019">
    <property type="entry name" value="LEURICHRPT"/>
</dbReference>